<dbReference type="EnsemblMetazoa" id="G28688.2">
    <property type="protein sequence ID" value="G28688.2:cds"/>
    <property type="gene ID" value="G28688"/>
</dbReference>
<protein>
    <submittedName>
        <fullName evidence="1">Uncharacterized protein</fullName>
    </submittedName>
</protein>
<evidence type="ECO:0000313" key="2">
    <source>
        <dbReference type="Proteomes" id="UP000005408"/>
    </source>
</evidence>
<dbReference type="AlphaFoldDB" id="A0A8W8LMA8"/>
<accession>A0A8W8LMA8</accession>
<name>A0A8W8LMA8_MAGGI</name>
<reference evidence="1" key="1">
    <citation type="submission" date="2022-08" db="UniProtKB">
        <authorList>
            <consortium name="EnsemblMetazoa"/>
        </authorList>
    </citation>
    <scope>IDENTIFICATION</scope>
    <source>
        <strain evidence="1">05x7-T-G4-1.051#20</strain>
    </source>
</reference>
<organism evidence="1 2">
    <name type="scientific">Magallana gigas</name>
    <name type="common">Pacific oyster</name>
    <name type="synonym">Crassostrea gigas</name>
    <dbReference type="NCBI Taxonomy" id="29159"/>
    <lineage>
        <taxon>Eukaryota</taxon>
        <taxon>Metazoa</taxon>
        <taxon>Spiralia</taxon>
        <taxon>Lophotrochozoa</taxon>
        <taxon>Mollusca</taxon>
        <taxon>Bivalvia</taxon>
        <taxon>Autobranchia</taxon>
        <taxon>Pteriomorphia</taxon>
        <taxon>Ostreida</taxon>
        <taxon>Ostreoidea</taxon>
        <taxon>Ostreidae</taxon>
        <taxon>Magallana</taxon>
    </lineage>
</organism>
<dbReference type="Proteomes" id="UP000005408">
    <property type="component" value="Unassembled WGS sequence"/>
</dbReference>
<proteinExistence type="predicted"/>
<sequence>MEVDDTCEGFFDLGGLWDTTIDDITLSQASEQIEKEIECENLLENITLSQAIDLYNPGPADMESNYFVDFDLLAKKEGGSSMPVGRYEHFVNDNDLKDLLNSTENKNTRKNTNWSVTTFNDWRSARMMMTGDQIPDILAFSAEELNFWLSRANKTYKGGLYQRHVSAKSIRHHFQGEKVFNIYKEYFDLVVVNSENNRFYRRPLANGENNEKIVQQHLKCRPVNVLKSINMITTWRFRSTYI</sequence>
<evidence type="ECO:0000313" key="1">
    <source>
        <dbReference type="EnsemblMetazoa" id="G28688.2:cds"/>
    </source>
</evidence>
<keyword evidence="2" id="KW-1185">Reference proteome</keyword>